<dbReference type="GO" id="GO:0003993">
    <property type="term" value="F:acid phosphatase activity"/>
    <property type="evidence" value="ECO:0007669"/>
    <property type="project" value="InterPro"/>
</dbReference>
<dbReference type="Pfam" id="PF03797">
    <property type="entry name" value="Autotransporter"/>
    <property type="match status" value="1"/>
</dbReference>
<dbReference type="Pfam" id="PF01569">
    <property type="entry name" value="PAP2"/>
    <property type="match status" value="1"/>
</dbReference>
<dbReference type="Proteomes" id="UP000183210">
    <property type="component" value="Unassembled WGS sequence"/>
</dbReference>
<dbReference type="CDD" id="cd03397">
    <property type="entry name" value="PAP2_acid_phosphatase"/>
    <property type="match status" value="1"/>
</dbReference>
<dbReference type="InterPro" id="IPR036938">
    <property type="entry name" value="PAP2/HPO_sf"/>
</dbReference>
<keyword evidence="1 2" id="KW-0732">Signal</keyword>
<dbReference type="InterPro" id="IPR012332">
    <property type="entry name" value="Autotransporter_pectin_lyase_C"/>
</dbReference>
<organism evidence="4 5">
    <name type="scientific">Pseudomonas lutea</name>
    <dbReference type="NCBI Taxonomy" id="243924"/>
    <lineage>
        <taxon>Bacteria</taxon>
        <taxon>Pseudomonadati</taxon>
        <taxon>Pseudomonadota</taxon>
        <taxon>Gammaproteobacteria</taxon>
        <taxon>Pseudomonadales</taxon>
        <taxon>Pseudomonadaceae</taxon>
        <taxon>Pseudomonas</taxon>
    </lineage>
</organism>
<dbReference type="SUPFAM" id="SSF51126">
    <property type="entry name" value="Pectin lyase-like"/>
    <property type="match status" value="1"/>
</dbReference>
<dbReference type="InterPro" id="IPR001011">
    <property type="entry name" value="Acid_Pase_classA_bac"/>
</dbReference>
<evidence type="ECO:0000313" key="5">
    <source>
        <dbReference type="Proteomes" id="UP000183210"/>
    </source>
</evidence>
<evidence type="ECO:0000256" key="1">
    <source>
        <dbReference type="ARBA" id="ARBA00022729"/>
    </source>
</evidence>
<dbReference type="InterPro" id="IPR006315">
    <property type="entry name" value="OM_autotransptr_brl_dom"/>
</dbReference>
<dbReference type="InterPro" id="IPR005546">
    <property type="entry name" value="Autotransporte_beta"/>
</dbReference>
<reference evidence="4 5" key="1">
    <citation type="submission" date="2016-10" db="EMBL/GenBank/DDBJ databases">
        <authorList>
            <person name="Varghese N."/>
            <person name="Submissions S."/>
        </authorList>
    </citation>
    <scope>NUCLEOTIDE SEQUENCE [LARGE SCALE GENOMIC DNA]</scope>
    <source>
        <strain evidence="4 5">LMG 21974</strain>
    </source>
</reference>
<dbReference type="GO" id="GO:0019867">
    <property type="term" value="C:outer membrane"/>
    <property type="evidence" value="ECO:0007669"/>
    <property type="project" value="InterPro"/>
</dbReference>
<dbReference type="PANTHER" id="PTHR35037:SF7">
    <property type="entry name" value="AUTOTRANSPORTER"/>
    <property type="match status" value="1"/>
</dbReference>
<evidence type="ECO:0000256" key="2">
    <source>
        <dbReference type="SAM" id="SignalP"/>
    </source>
</evidence>
<dbReference type="GeneID" id="300265689"/>
<dbReference type="SUPFAM" id="SSF103515">
    <property type="entry name" value="Autotransporter"/>
    <property type="match status" value="1"/>
</dbReference>
<gene>
    <name evidence="4" type="ORF">SAMN05216409_102215</name>
</gene>
<dbReference type="SMART" id="SM00869">
    <property type="entry name" value="Autotransporter"/>
    <property type="match status" value="1"/>
</dbReference>
<dbReference type="InterPro" id="IPR051551">
    <property type="entry name" value="Autotransporter_adhesion"/>
</dbReference>
<evidence type="ECO:0000313" key="4">
    <source>
        <dbReference type="EMBL" id="SEP80979.1"/>
    </source>
</evidence>
<dbReference type="InterPro" id="IPR013425">
    <property type="entry name" value="Autotrns_rpt"/>
</dbReference>
<proteinExistence type="predicted"/>
<dbReference type="NCBIfam" id="TIGR02601">
    <property type="entry name" value="autotrns_rpt"/>
    <property type="match status" value="2"/>
</dbReference>
<dbReference type="SUPFAM" id="SSF48317">
    <property type="entry name" value="Acid phosphatase/Vanadium-dependent haloperoxidase"/>
    <property type="match status" value="1"/>
</dbReference>
<feature type="signal peptide" evidence="2">
    <location>
        <begin position="1"/>
        <end position="26"/>
    </location>
</feature>
<dbReference type="SMART" id="SM00014">
    <property type="entry name" value="acidPPc"/>
    <property type="match status" value="1"/>
</dbReference>
<dbReference type="GO" id="GO:0030288">
    <property type="term" value="C:outer membrane-bounded periplasmic space"/>
    <property type="evidence" value="ECO:0007669"/>
    <property type="project" value="InterPro"/>
</dbReference>
<accession>A0A9X8M9J1</accession>
<dbReference type="PROSITE" id="PS51208">
    <property type="entry name" value="AUTOTRANSPORTER"/>
    <property type="match status" value="1"/>
</dbReference>
<dbReference type="Gene3D" id="2.40.128.130">
    <property type="entry name" value="Autotransporter beta-domain"/>
    <property type="match status" value="1"/>
</dbReference>
<dbReference type="Pfam" id="PF12951">
    <property type="entry name" value="PATR"/>
    <property type="match status" value="2"/>
</dbReference>
<feature type="chain" id="PRO_5040790365" evidence="2">
    <location>
        <begin position="27"/>
        <end position="1026"/>
    </location>
</feature>
<name>A0A9X8M9J1_9PSED</name>
<dbReference type="Gene3D" id="2.160.20.20">
    <property type="match status" value="2"/>
</dbReference>
<dbReference type="PANTHER" id="PTHR35037">
    <property type="entry name" value="C-TERMINAL REGION OF AIDA-LIKE PROTEIN"/>
    <property type="match status" value="1"/>
</dbReference>
<dbReference type="EMBL" id="FOEV01000002">
    <property type="protein sequence ID" value="SEP80979.1"/>
    <property type="molecule type" value="Genomic_DNA"/>
</dbReference>
<dbReference type="InterPro" id="IPR036709">
    <property type="entry name" value="Autotransporte_beta_dom_sf"/>
</dbReference>
<protein>
    <submittedName>
        <fullName evidence="4">Outer membrane autotransporter barrel domain-containing protein</fullName>
    </submittedName>
</protein>
<dbReference type="InterPro" id="IPR011050">
    <property type="entry name" value="Pectin_lyase_fold/virulence"/>
</dbReference>
<dbReference type="InterPro" id="IPR000326">
    <property type="entry name" value="PAP2/HPO"/>
</dbReference>
<dbReference type="AlphaFoldDB" id="A0A9X8M9J1"/>
<comment type="caution">
    <text evidence="4">The sequence shown here is derived from an EMBL/GenBank/DDBJ whole genome shotgun (WGS) entry which is preliminary data.</text>
</comment>
<sequence length="1026" mass="107734">MRPSNVSSCVVASSFVLSLLAASVQAAGRADNNAINGVDLLSGFNTLWTPGATWNTGTPTALGAPILQRNVQYVVDLSHTRTREQEIAAYYDDRRNQSYSAIDGLGSLADGYRAGSGAFTTITTFDDSNQTVKYDDKGNGAGETSSALGKVVQLVGAVRNDASTTPAKNAYQYPRPWRQTQEEIIQPSLRPARSSTPETDGGFPSGHTNAAYLSSIALSYAIPQRFEELMLRASEVGNNRIVAGMHSPFDVIGGRITATYFAIDNLTNNAQLRNEAFQQAQAYFTEQCGGDINNCMDPIDPATDRFSQHAQDKALYTSRMTYGFAPVGPTDLAPVVPVNAEVLLETRFPYLDASQRRDVLASTEISSGYVVIDESNGYGRLNLLAAGDGYGAFTSDVTVNMDASLGGFNAKDAWRNNISGSGGLIKNGTGELTLSGENTYTGGTTINGGTLRGYARAFGSGAITNNATLVLDQSVDDTMGNTLAGNGSLIKSGAGSLDLTGNSSFSGTTAVNEGRLAVNGSLANSAVTVNQGATLGGNGTVGTLVVAQGGIVAPGNSVGQLSVNGNVTLANGAVYQVETNEAGQTDRIVATGSATIENSTLSLVQSGNWQPLKRYSILTANGGVTGTFANVTSNYAFLTPTLSYSANGVELALERNSTTFASLGTTRSERAVAAGLDSVVAGSALWDQVAQLDTATAQQTFRALSNELHASTQTALVEDSRLVRNAMTDRLHNAQVSRADTAPGMQNLMGDNARGVVWTQALGAWGKTDSTHNVSGLDTHTTGILFGADAPLNDTWRLGALAGYSHSDFDLRHTSGSSKSDNYHLGLYAGAQWDALSLKLGAAHTWHDIDAKRTLSVLGSADRLSPNYDAGTTQVFGELGYLIRQDQVTLEPFVGLAHVRVHTDSFHERSGALALDNKSQDTDVTFSTLGLRASTTASVGSVQLKPSATLGWRHAFGDVTPEHKAAFEGGNTFTLEGAPIARNAAVIEGAVDMALNETVSVGISYGGQLSSDTTDQNVKANLSLRF</sequence>
<feature type="domain" description="Autotransporter" evidence="3">
    <location>
        <begin position="750"/>
        <end position="1026"/>
    </location>
</feature>
<dbReference type="NCBIfam" id="TIGR01414">
    <property type="entry name" value="autotrans_barl"/>
    <property type="match status" value="1"/>
</dbReference>
<dbReference type="RefSeq" id="WP_074822123.1">
    <property type="nucleotide sequence ID" value="NZ_FOEV01000002.1"/>
</dbReference>
<evidence type="ECO:0000259" key="3">
    <source>
        <dbReference type="PROSITE" id="PS51208"/>
    </source>
</evidence>
<dbReference type="Gene3D" id="1.20.144.10">
    <property type="entry name" value="Phosphatidic acid phosphatase type 2/haloperoxidase"/>
    <property type="match status" value="1"/>
</dbReference>